<dbReference type="SUPFAM" id="SSF103473">
    <property type="entry name" value="MFS general substrate transporter"/>
    <property type="match status" value="1"/>
</dbReference>
<dbReference type="Gene3D" id="1.20.1250.20">
    <property type="entry name" value="MFS general substrate transporter like domains"/>
    <property type="match status" value="1"/>
</dbReference>
<feature type="transmembrane region" description="Helical" evidence="7">
    <location>
        <begin position="206"/>
        <end position="229"/>
    </location>
</feature>
<dbReference type="InterPro" id="IPR036259">
    <property type="entry name" value="MFS_trans_sf"/>
</dbReference>
<dbReference type="PANTHER" id="PTHR43266:SF2">
    <property type="entry name" value="MAJOR FACILITATOR SUPERFAMILY (MFS) PROFILE DOMAIN-CONTAINING PROTEIN"/>
    <property type="match status" value="1"/>
</dbReference>
<dbReference type="EMBL" id="OX458332">
    <property type="protein sequence ID" value="CAI8830294.1"/>
    <property type="molecule type" value="Genomic_DNA"/>
</dbReference>
<evidence type="ECO:0000256" key="6">
    <source>
        <dbReference type="ARBA" id="ARBA00023136"/>
    </source>
</evidence>
<dbReference type="InterPro" id="IPR011701">
    <property type="entry name" value="MFS"/>
</dbReference>
<feature type="transmembrane region" description="Helical" evidence="7">
    <location>
        <begin position="42"/>
        <end position="63"/>
    </location>
</feature>
<dbReference type="GO" id="GO:0022857">
    <property type="term" value="F:transmembrane transporter activity"/>
    <property type="evidence" value="ECO:0007669"/>
    <property type="project" value="InterPro"/>
</dbReference>
<dbReference type="RefSeq" id="WP_017366143.1">
    <property type="nucleotide sequence ID" value="NZ_CP079097.1"/>
</dbReference>
<dbReference type="Proteomes" id="UP001158598">
    <property type="component" value="Chromosome"/>
</dbReference>
<evidence type="ECO:0000256" key="3">
    <source>
        <dbReference type="ARBA" id="ARBA00022475"/>
    </source>
</evidence>
<organism evidence="8 9">
    <name type="scientific">Methylococcus capsulatus</name>
    <dbReference type="NCBI Taxonomy" id="414"/>
    <lineage>
        <taxon>Bacteria</taxon>
        <taxon>Pseudomonadati</taxon>
        <taxon>Pseudomonadota</taxon>
        <taxon>Gammaproteobacteria</taxon>
        <taxon>Methylococcales</taxon>
        <taxon>Methylococcaceae</taxon>
        <taxon>Methylococcus</taxon>
    </lineage>
</organism>
<dbReference type="CDD" id="cd06173">
    <property type="entry name" value="MFS_MefA_like"/>
    <property type="match status" value="1"/>
</dbReference>
<evidence type="ECO:0000256" key="7">
    <source>
        <dbReference type="SAM" id="Phobius"/>
    </source>
</evidence>
<keyword evidence="5 7" id="KW-1133">Transmembrane helix</keyword>
<keyword evidence="2" id="KW-0813">Transport</keyword>
<feature type="transmembrane region" description="Helical" evidence="7">
    <location>
        <begin position="241"/>
        <end position="259"/>
    </location>
</feature>
<gene>
    <name evidence="8" type="primary">lplT</name>
    <name evidence="8" type="ORF">MCNOR_2116</name>
</gene>
<proteinExistence type="predicted"/>
<keyword evidence="6 7" id="KW-0472">Membrane</keyword>
<comment type="subcellular location">
    <subcellularLocation>
        <location evidence="1">Cell membrane</location>
        <topology evidence="1">Multi-pass membrane protein</topology>
    </subcellularLocation>
</comment>
<feature type="transmembrane region" description="Helical" evidence="7">
    <location>
        <begin position="359"/>
        <end position="378"/>
    </location>
</feature>
<evidence type="ECO:0000256" key="2">
    <source>
        <dbReference type="ARBA" id="ARBA00022448"/>
    </source>
</evidence>
<keyword evidence="3" id="KW-1003">Cell membrane</keyword>
<feature type="transmembrane region" description="Helical" evidence="7">
    <location>
        <begin position="328"/>
        <end position="353"/>
    </location>
</feature>
<reference evidence="8" key="1">
    <citation type="submission" date="2023-03" db="EMBL/GenBank/DDBJ databases">
        <authorList>
            <person name="Pearce D."/>
        </authorList>
    </citation>
    <scope>NUCLEOTIDE SEQUENCE</scope>
    <source>
        <strain evidence="8">Mc</strain>
    </source>
</reference>
<dbReference type="NCBIfam" id="NF008397">
    <property type="entry name" value="PRK11195.1"/>
    <property type="match status" value="1"/>
</dbReference>
<keyword evidence="4 7" id="KW-0812">Transmembrane</keyword>
<accession>A0AA35UII5</accession>
<name>A0AA35UII5_METCP</name>
<feature type="transmembrane region" description="Helical" evidence="7">
    <location>
        <begin position="294"/>
        <end position="316"/>
    </location>
</feature>
<feature type="transmembrane region" description="Helical" evidence="7">
    <location>
        <begin position="271"/>
        <end position="288"/>
    </location>
</feature>
<protein>
    <submittedName>
        <fullName evidence="8">Lysophospholipid transporter LplT</fullName>
    </submittedName>
</protein>
<feature type="transmembrane region" description="Helical" evidence="7">
    <location>
        <begin position="153"/>
        <end position="174"/>
    </location>
</feature>
<evidence type="ECO:0000313" key="8">
    <source>
        <dbReference type="EMBL" id="CAI8830294.1"/>
    </source>
</evidence>
<evidence type="ECO:0000313" key="9">
    <source>
        <dbReference type="Proteomes" id="UP001158598"/>
    </source>
</evidence>
<feature type="transmembrane region" description="Helical" evidence="7">
    <location>
        <begin position="84"/>
        <end position="106"/>
    </location>
</feature>
<evidence type="ECO:0000256" key="1">
    <source>
        <dbReference type="ARBA" id="ARBA00004651"/>
    </source>
</evidence>
<dbReference type="PANTHER" id="PTHR43266">
    <property type="entry name" value="MACROLIDE-EFFLUX PROTEIN"/>
    <property type="match status" value="1"/>
</dbReference>
<dbReference type="AlphaFoldDB" id="A0AA35UII5"/>
<evidence type="ECO:0000256" key="4">
    <source>
        <dbReference type="ARBA" id="ARBA00022692"/>
    </source>
</evidence>
<evidence type="ECO:0000256" key="5">
    <source>
        <dbReference type="ARBA" id="ARBA00022989"/>
    </source>
</evidence>
<sequence>MINGLAPLVIAQFLSAFADNAILFTVIAIVLQSGTHGDWYVPALQSVFLIAYVTLAPWVGVWADRLPKPRVLIVANLIKTAGGCLLLAGIEPLIAYSLVGAGAALYSPAKYGILPEIADADHLVKANGWVEGATIAAILLGTVGGAKIADQSIPAALAVICGCFLLSVLAGLLLPRLPARHTAEASAVRQLILQSRSLLKSRRARMVLLGLAMFWAAAATLRVVLVAWAPAVLHTRTATDIAELTLFTAIGIIIGAALAPRWIPLAELHRSRYAGYALALMLGLLAASSEPWPARGALLGIGVAGGFFVVPLNAAIQDIGHRGVGAGIAVAIQNFFLNGAMLVAVGLYTAAAARGADPVLVLLTMGVMVLCSVVRIAVRLPSQAADDGNPGGKAATGPNLYYD</sequence>
<dbReference type="Pfam" id="PF07690">
    <property type="entry name" value="MFS_1"/>
    <property type="match status" value="1"/>
</dbReference>
<dbReference type="GO" id="GO:0005886">
    <property type="term" value="C:plasma membrane"/>
    <property type="evidence" value="ECO:0007669"/>
    <property type="project" value="UniProtKB-SubCell"/>
</dbReference>